<feature type="active site" description="Proton acceptor" evidence="8">
    <location>
        <position position="170"/>
    </location>
</feature>
<feature type="binding site" evidence="8">
    <location>
        <position position="215"/>
    </location>
    <ligand>
        <name>substrate</name>
    </ligand>
</feature>
<dbReference type="AlphaFoldDB" id="A0A060A1Y4"/>
<dbReference type="eggNOG" id="COG0149">
    <property type="taxonomic scope" value="Bacteria"/>
</dbReference>
<comment type="similarity">
    <text evidence="3 8 9">Belongs to the triosephosphate isomerase family.</text>
</comment>
<dbReference type="HAMAP" id="MF_00147_B">
    <property type="entry name" value="TIM_B"/>
    <property type="match status" value="1"/>
</dbReference>
<dbReference type="GO" id="GO:0019563">
    <property type="term" value="P:glycerol catabolic process"/>
    <property type="evidence" value="ECO:0007669"/>
    <property type="project" value="TreeGrafter"/>
</dbReference>
<comment type="function">
    <text evidence="8">Involved in the gluconeogenesis. Catalyzes stereospecifically the conversion of dihydroxyacetone phosphate (DHAP) to D-glyceraldehyde-3-phosphate (G3P).</text>
</comment>
<dbReference type="InterPro" id="IPR035990">
    <property type="entry name" value="TIM_sf"/>
</dbReference>
<sequence length="259" mass="27619">MRPIMVAGNWKMHGLSADAQHLTQSILDAGLEPTVPEVVLFPPFTLLHTVSQVAKGTALRWGGQNLFWENQGAYTGEISGSMLRDMGCRYVLVGHSERRQLFGETDAVVLRKAQAALHTGLIPVICVGETGDERQEGKTNAVLRRQIEALTPVLEHQGGGHQPHLVLAYEPVWAIGTGLTATPEQAEEAHAFIRSLVAEHTPALAKKLLILYGGSVKANNAAALFAAEDIDGGLVGGASLQAGEFIQICRAAHSVGRGV</sequence>
<dbReference type="Gene3D" id="3.20.20.70">
    <property type="entry name" value="Aldolase class I"/>
    <property type="match status" value="1"/>
</dbReference>
<evidence type="ECO:0000256" key="8">
    <source>
        <dbReference type="HAMAP-Rule" id="MF_00147"/>
    </source>
</evidence>
<dbReference type="Pfam" id="PF00121">
    <property type="entry name" value="TIM"/>
    <property type="match status" value="1"/>
</dbReference>
<dbReference type="InterPro" id="IPR000652">
    <property type="entry name" value="Triosephosphate_isomerase"/>
</dbReference>
<keyword evidence="5 8" id="KW-0963">Cytoplasm</keyword>
<dbReference type="PANTHER" id="PTHR21139">
    <property type="entry name" value="TRIOSEPHOSPHATE ISOMERASE"/>
    <property type="match status" value="1"/>
</dbReference>
<evidence type="ECO:0000256" key="2">
    <source>
        <dbReference type="ARBA" id="ARBA00004939"/>
    </source>
</evidence>
<gene>
    <name evidence="8" type="primary">tpiA</name>
    <name evidence="10" type="ORF">Acaty_c2379</name>
</gene>
<dbReference type="PROSITE" id="PS51440">
    <property type="entry name" value="TIM_2"/>
    <property type="match status" value="1"/>
</dbReference>
<comment type="subunit">
    <text evidence="8 9">Homodimer.</text>
</comment>
<dbReference type="GO" id="GO:0006094">
    <property type="term" value="P:gluconeogenesis"/>
    <property type="evidence" value="ECO:0007669"/>
    <property type="project" value="UniProtKB-UniRule"/>
</dbReference>
<feature type="binding site" evidence="8">
    <location>
        <position position="176"/>
    </location>
    <ligand>
        <name>substrate</name>
    </ligand>
</feature>
<evidence type="ECO:0000256" key="4">
    <source>
        <dbReference type="ARBA" id="ARBA00022432"/>
    </source>
</evidence>
<dbReference type="KEGG" id="acz:Acaty_c2379"/>
<feature type="active site" description="Electrophile" evidence="8">
    <location>
        <position position="95"/>
    </location>
</feature>
<dbReference type="UniPathway" id="UPA00138"/>
<comment type="pathway">
    <text evidence="2">Carbohydrate metabolism; erythritol degradation.</text>
</comment>
<dbReference type="InterPro" id="IPR013785">
    <property type="entry name" value="Aldolase_TIM"/>
</dbReference>
<dbReference type="CDD" id="cd00311">
    <property type="entry name" value="TIM"/>
    <property type="match status" value="1"/>
</dbReference>
<dbReference type="InterPro" id="IPR022896">
    <property type="entry name" value="TrioseP_Isoase_bac/euk"/>
</dbReference>
<dbReference type="SUPFAM" id="SSF51351">
    <property type="entry name" value="Triosephosphate isomerase (TIM)"/>
    <property type="match status" value="1"/>
</dbReference>
<dbReference type="GeneID" id="92932446"/>
<evidence type="ECO:0000256" key="6">
    <source>
        <dbReference type="ARBA" id="ARBA00023152"/>
    </source>
</evidence>
<dbReference type="PROSITE" id="PS00171">
    <property type="entry name" value="TIM_1"/>
    <property type="match status" value="1"/>
</dbReference>
<evidence type="ECO:0000256" key="9">
    <source>
        <dbReference type="RuleBase" id="RU363013"/>
    </source>
</evidence>
<evidence type="ECO:0000256" key="3">
    <source>
        <dbReference type="ARBA" id="ARBA00007422"/>
    </source>
</evidence>
<dbReference type="FunFam" id="3.20.20.70:FF:000016">
    <property type="entry name" value="Triosephosphate isomerase"/>
    <property type="match status" value="1"/>
</dbReference>
<dbReference type="GO" id="GO:0046166">
    <property type="term" value="P:glyceraldehyde-3-phosphate biosynthetic process"/>
    <property type="evidence" value="ECO:0007669"/>
    <property type="project" value="TreeGrafter"/>
</dbReference>
<keyword evidence="4 8" id="KW-0312">Gluconeogenesis</keyword>
<dbReference type="InterPro" id="IPR020861">
    <property type="entry name" value="Triosephosphate_isomerase_AS"/>
</dbReference>
<dbReference type="UniPathway" id="UPA00109">
    <property type="reaction ID" value="UER00189"/>
</dbReference>
<evidence type="ECO:0000256" key="5">
    <source>
        <dbReference type="ARBA" id="ARBA00022490"/>
    </source>
</evidence>
<protein>
    <recommendedName>
        <fullName evidence="8 9">Triosephosphate isomerase</fullName>
        <shortName evidence="8">TIM</shortName>
        <shortName evidence="8">TPI</shortName>
        <ecNumber evidence="8 9">5.3.1.1</ecNumber>
    </recommendedName>
    <alternativeName>
        <fullName evidence="8">Triose-phosphate isomerase</fullName>
    </alternativeName>
</protein>
<dbReference type="GO" id="GO:0004807">
    <property type="term" value="F:triose-phosphate isomerase activity"/>
    <property type="evidence" value="ECO:0007669"/>
    <property type="project" value="UniProtKB-UniRule"/>
</dbReference>
<dbReference type="EC" id="5.3.1.1" evidence="8 9"/>
<dbReference type="Proteomes" id="UP000005522">
    <property type="component" value="Chromosome"/>
</dbReference>
<evidence type="ECO:0000256" key="1">
    <source>
        <dbReference type="ARBA" id="ARBA00004680"/>
    </source>
</evidence>
<evidence type="ECO:0000256" key="7">
    <source>
        <dbReference type="ARBA" id="ARBA00023235"/>
    </source>
</evidence>
<dbReference type="NCBIfam" id="TIGR00419">
    <property type="entry name" value="tim"/>
    <property type="match status" value="1"/>
</dbReference>
<dbReference type="GO" id="GO:0005829">
    <property type="term" value="C:cytosol"/>
    <property type="evidence" value="ECO:0007669"/>
    <property type="project" value="TreeGrafter"/>
</dbReference>
<organism evidence="10 11">
    <name type="scientific">Acidithiobacillus caldus (strain ATCC 51756 / DSM 8584 / KU)</name>
    <dbReference type="NCBI Taxonomy" id="637389"/>
    <lineage>
        <taxon>Bacteria</taxon>
        <taxon>Pseudomonadati</taxon>
        <taxon>Pseudomonadota</taxon>
        <taxon>Acidithiobacillia</taxon>
        <taxon>Acidithiobacillales</taxon>
        <taxon>Acidithiobacillaceae</taxon>
        <taxon>Acidithiobacillus</taxon>
    </lineage>
</organism>
<accession>A0A060A1Y4</accession>
<dbReference type="PANTHER" id="PTHR21139:SF42">
    <property type="entry name" value="TRIOSEPHOSPHATE ISOMERASE"/>
    <property type="match status" value="1"/>
</dbReference>
<comment type="pathway">
    <text evidence="8 9">Carbohydrate biosynthesis; gluconeogenesis.</text>
</comment>
<evidence type="ECO:0000313" key="11">
    <source>
        <dbReference type="Proteomes" id="UP000005522"/>
    </source>
</evidence>
<feature type="binding site" evidence="8">
    <location>
        <begin position="236"/>
        <end position="237"/>
    </location>
    <ligand>
        <name>substrate</name>
    </ligand>
</feature>
<evidence type="ECO:0000313" key="10">
    <source>
        <dbReference type="EMBL" id="AIA56226.1"/>
    </source>
</evidence>
<dbReference type="RefSeq" id="WP_004868913.1">
    <property type="nucleotide sequence ID" value="NZ_CP005986.1"/>
</dbReference>
<reference evidence="10 11" key="1">
    <citation type="journal article" date="2009" name="J. Bacteriol.">
        <title>Draft genome sequence of the extremely acidophilic bacterium Acidithiobacillus caldus ATCC 51756 reveals metabolic versatility in the genus Acidithiobacillus.</title>
        <authorList>
            <person name="Valdes J."/>
            <person name="Quatrini R."/>
            <person name="Hallberg K."/>
            <person name="Dopson M."/>
            <person name="Valenzuela P.D."/>
            <person name="Holmes D.S."/>
        </authorList>
    </citation>
    <scope>NUCLEOTIDE SEQUENCE [LARGE SCALE GENOMIC DNA]</scope>
    <source>
        <strain evidence="11">ATCC 51756 / DSM 8584 / KU</strain>
    </source>
</reference>
<dbReference type="HOGENOM" id="CLU_024251_2_1_6"/>
<name>A0A060A1Y4_ACICK</name>
<keyword evidence="6 8" id="KW-0324">Glycolysis</keyword>
<dbReference type="EMBL" id="CP005986">
    <property type="protein sequence ID" value="AIA56226.1"/>
    <property type="molecule type" value="Genomic_DNA"/>
</dbReference>
<comment type="catalytic activity">
    <reaction evidence="8 9">
        <text>D-glyceraldehyde 3-phosphate = dihydroxyacetone phosphate</text>
        <dbReference type="Rhea" id="RHEA:18585"/>
        <dbReference type="ChEBI" id="CHEBI:57642"/>
        <dbReference type="ChEBI" id="CHEBI:59776"/>
        <dbReference type="EC" id="5.3.1.1"/>
    </reaction>
</comment>
<keyword evidence="7 8" id="KW-0413">Isomerase</keyword>
<feature type="binding site" evidence="8">
    <location>
        <begin position="9"/>
        <end position="11"/>
    </location>
    <ligand>
        <name>substrate</name>
    </ligand>
</feature>
<comment type="subcellular location">
    <subcellularLocation>
        <location evidence="8 9">Cytoplasm</location>
    </subcellularLocation>
</comment>
<proteinExistence type="inferred from homology"/>
<comment type="pathway">
    <text evidence="1 8 9">Carbohydrate degradation; glycolysis; D-glyceraldehyde 3-phosphate from glycerone phosphate: step 1/1.</text>
</comment>
<dbReference type="GO" id="GO:0006096">
    <property type="term" value="P:glycolytic process"/>
    <property type="evidence" value="ECO:0007669"/>
    <property type="project" value="UniProtKB-UniRule"/>
</dbReference>